<evidence type="ECO:0000313" key="3">
    <source>
        <dbReference type="EMBL" id="CAF1438236.1"/>
    </source>
</evidence>
<gene>
    <name evidence="3" type="ORF">EDS130_LOCUS38676</name>
    <name evidence="2" type="ORF">XAT740_LOCUS4321</name>
</gene>
<evidence type="ECO:0000313" key="4">
    <source>
        <dbReference type="Proteomes" id="UP000663828"/>
    </source>
</evidence>
<comment type="caution">
    <text evidence="2">The sequence shown here is derived from an EMBL/GenBank/DDBJ whole genome shotgun (WGS) entry which is preliminary data.</text>
</comment>
<keyword evidence="1" id="KW-0732">Signal</keyword>
<keyword evidence="4" id="KW-1185">Reference proteome</keyword>
<dbReference type="EMBL" id="CAJNOJ010000410">
    <property type="protein sequence ID" value="CAF1438236.1"/>
    <property type="molecule type" value="Genomic_DNA"/>
</dbReference>
<accession>A0A813UUJ1</accession>
<dbReference type="OrthoDB" id="9981258at2759"/>
<dbReference type="Proteomes" id="UP000663828">
    <property type="component" value="Unassembled WGS sequence"/>
</dbReference>
<feature type="signal peptide" evidence="1">
    <location>
        <begin position="1"/>
        <end position="19"/>
    </location>
</feature>
<dbReference type="Proteomes" id="UP000663852">
    <property type="component" value="Unassembled WGS sequence"/>
</dbReference>
<sequence>MYSTGLFLFLASMLGLVQSQTWAGTYTTDNTCPTSSCCCLSGQVVVASASANTYSVNSPVSGVCSGATTYSGTLYTSGFAGWMIVISGNNTVTLSSDSKVITVINWSNPLCSGLGTKSAGDRLDVNIFKLLILSVISMMMSFLFF</sequence>
<protein>
    <submittedName>
        <fullName evidence="2">Uncharacterized protein</fullName>
    </submittedName>
</protein>
<evidence type="ECO:0000313" key="2">
    <source>
        <dbReference type="EMBL" id="CAF0828225.1"/>
    </source>
</evidence>
<reference evidence="2" key="1">
    <citation type="submission" date="2021-02" db="EMBL/GenBank/DDBJ databases">
        <authorList>
            <person name="Nowell W R."/>
        </authorList>
    </citation>
    <scope>NUCLEOTIDE SEQUENCE</scope>
</reference>
<proteinExistence type="predicted"/>
<name>A0A813UUJ1_ADIRI</name>
<evidence type="ECO:0000256" key="1">
    <source>
        <dbReference type="SAM" id="SignalP"/>
    </source>
</evidence>
<feature type="chain" id="PRO_5036223176" evidence="1">
    <location>
        <begin position="20"/>
        <end position="145"/>
    </location>
</feature>
<dbReference type="AlphaFoldDB" id="A0A813UUJ1"/>
<organism evidence="2 4">
    <name type="scientific">Adineta ricciae</name>
    <name type="common">Rotifer</name>
    <dbReference type="NCBI Taxonomy" id="249248"/>
    <lineage>
        <taxon>Eukaryota</taxon>
        <taxon>Metazoa</taxon>
        <taxon>Spiralia</taxon>
        <taxon>Gnathifera</taxon>
        <taxon>Rotifera</taxon>
        <taxon>Eurotatoria</taxon>
        <taxon>Bdelloidea</taxon>
        <taxon>Adinetida</taxon>
        <taxon>Adinetidae</taxon>
        <taxon>Adineta</taxon>
    </lineage>
</organism>
<dbReference type="EMBL" id="CAJNOR010000176">
    <property type="protein sequence ID" value="CAF0828225.1"/>
    <property type="molecule type" value="Genomic_DNA"/>
</dbReference>